<feature type="transmembrane region" description="Helical" evidence="5">
    <location>
        <begin position="118"/>
        <end position="145"/>
    </location>
</feature>
<evidence type="ECO:0000313" key="8">
    <source>
        <dbReference type="Proteomes" id="UP001595898"/>
    </source>
</evidence>
<evidence type="ECO:0000256" key="2">
    <source>
        <dbReference type="ARBA" id="ARBA00022692"/>
    </source>
</evidence>
<feature type="transmembrane region" description="Helical" evidence="5">
    <location>
        <begin position="14"/>
        <end position="34"/>
    </location>
</feature>
<evidence type="ECO:0000256" key="1">
    <source>
        <dbReference type="ARBA" id="ARBA00004141"/>
    </source>
</evidence>
<gene>
    <name evidence="7" type="ORF">ACFO5R_00990</name>
</gene>
<dbReference type="AlphaFoldDB" id="A0ABD5PJB2"/>
<dbReference type="InterPro" id="IPR000620">
    <property type="entry name" value="EamA_dom"/>
</dbReference>
<dbReference type="InterPro" id="IPR050638">
    <property type="entry name" value="AA-Vitamin_Transporters"/>
</dbReference>
<keyword evidence="3 5" id="KW-1133">Transmembrane helix</keyword>
<feature type="transmembrane region" description="Helical" evidence="5">
    <location>
        <begin position="46"/>
        <end position="69"/>
    </location>
</feature>
<dbReference type="EMBL" id="JBHSFA010000001">
    <property type="protein sequence ID" value="MFC4540498.1"/>
    <property type="molecule type" value="Genomic_DNA"/>
</dbReference>
<evidence type="ECO:0000313" key="7">
    <source>
        <dbReference type="EMBL" id="MFC4540498.1"/>
    </source>
</evidence>
<accession>A0ABD5PJB2</accession>
<organism evidence="7 8">
    <name type="scientific">Halosolutus amylolyticus</name>
    <dbReference type="NCBI Taxonomy" id="2932267"/>
    <lineage>
        <taxon>Archaea</taxon>
        <taxon>Methanobacteriati</taxon>
        <taxon>Methanobacteriota</taxon>
        <taxon>Stenosarchaea group</taxon>
        <taxon>Halobacteria</taxon>
        <taxon>Halobacteriales</taxon>
        <taxon>Natrialbaceae</taxon>
        <taxon>Halosolutus</taxon>
    </lineage>
</organism>
<keyword evidence="2 5" id="KW-0812">Transmembrane</keyword>
<evidence type="ECO:0000256" key="3">
    <source>
        <dbReference type="ARBA" id="ARBA00022989"/>
    </source>
</evidence>
<reference evidence="7 8" key="1">
    <citation type="journal article" date="2019" name="Int. J. Syst. Evol. Microbiol.">
        <title>The Global Catalogue of Microorganisms (GCM) 10K type strain sequencing project: providing services to taxonomists for standard genome sequencing and annotation.</title>
        <authorList>
            <consortium name="The Broad Institute Genomics Platform"/>
            <consortium name="The Broad Institute Genome Sequencing Center for Infectious Disease"/>
            <person name="Wu L."/>
            <person name="Ma J."/>
        </authorList>
    </citation>
    <scope>NUCLEOTIDE SEQUENCE [LARGE SCALE GENOMIC DNA]</scope>
    <source>
        <strain evidence="7 8">WLHS5</strain>
    </source>
</reference>
<dbReference type="Proteomes" id="UP001595898">
    <property type="component" value="Unassembled WGS sequence"/>
</dbReference>
<feature type="transmembrane region" description="Helical" evidence="5">
    <location>
        <begin position="257"/>
        <end position="279"/>
    </location>
</feature>
<feature type="transmembrane region" description="Helical" evidence="5">
    <location>
        <begin position="196"/>
        <end position="216"/>
    </location>
</feature>
<feature type="transmembrane region" description="Helical" evidence="5">
    <location>
        <begin position="231"/>
        <end position="250"/>
    </location>
</feature>
<proteinExistence type="predicted"/>
<keyword evidence="4 5" id="KW-0472">Membrane</keyword>
<feature type="transmembrane region" description="Helical" evidence="5">
    <location>
        <begin position="75"/>
        <end position="97"/>
    </location>
</feature>
<dbReference type="PANTHER" id="PTHR32322">
    <property type="entry name" value="INNER MEMBRANE TRANSPORTER"/>
    <property type="match status" value="1"/>
</dbReference>
<feature type="domain" description="EamA" evidence="6">
    <location>
        <begin position="15"/>
        <end position="149"/>
    </location>
</feature>
<dbReference type="SUPFAM" id="SSF103481">
    <property type="entry name" value="Multidrug resistance efflux transporter EmrE"/>
    <property type="match status" value="2"/>
</dbReference>
<feature type="domain" description="EamA" evidence="6">
    <location>
        <begin position="166"/>
        <end position="301"/>
    </location>
</feature>
<name>A0ABD5PJB2_9EURY</name>
<comment type="subcellular location">
    <subcellularLocation>
        <location evidence="1">Membrane</location>
        <topology evidence="1">Multi-pass membrane protein</topology>
    </subcellularLocation>
</comment>
<feature type="transmembrane region" description="Helical" evidence="5">
    <location>
        <begin position="165"/>
        <end position="184"/>
    </location>
</feature>
<dbReference type="PANTHER" id="PTHR32322:SF2">
    <property type="entry name" value="EAMA DOMAIN-CONTAINING PROTEIN"/>
    <property type="match status" value="1"/>
</dbReference>
<dbReference type="RefSeq" id="WP_250142542.1">
    <property type="nucleotide sequence ID" value="NZ_JALIQP010000007.1"/>
</dbReference>
<dbReference type="Pfam" id="PF00892">
    <property type="entry name" value="EamA"/>
    <property type="match status" value="2"/>
</dbReference>
<sequence length="307" mass="32079">MTVSPIGSTGGGDFLGVTLAAFAAALVATQAICIRQGSREGRTTNALVVVLAVNVAVLTPAAAVTYFPAYSLTPLSVAAFAATGVVGTILGRACYYASINRIGASRTEPIKASQPLHATLIAVLLLGESVSLGHLAGIVCIVLGVAWITRETTRDRPAGGSERKWLWLMFPLGAAFLYGVEPTLAKVGFREGTPLLVGLSLKTITAIAGAIAYLQWRGVDINRPSLNSPSTLWFTAAGIANTLFLLTYYAALELTDVVVVVPIIQTSPLVIAVLSWLFLPRLERVTWQVVAAASVVVLGAGTVTIYG</sequence>
<comment type="caution">
    <text evidence="7">The sequence shown here is derived from an EMBL/GenBank/DDBJ whole genome shotgun (WGS) entry which is preliminary data.</text>
</comment>
<evidence type="ECO:0000259" key="6">
    <source>
        <dbReference type="Pfam" id="PF00892"/>
    </source>
</evidence>
<evidence type="ECO:0000256" key="4">
    <source>
        <dbReference type="ARBA" id="ARBA00023136"/>
    </source>
</evidence>
<keyword evidence="8" id="KW-1185">Reference proteome</keyword>
<dbReference type="InterPro" id="IPR037185">
    <property type="entry name" value="EmrE-like"/>
</dbReference>
<dbReference type="Gene3D" id="1.10.3730.20">
    <property type="match status" value="1"/>
</dbReference>
<dbReference type="GO" id="GO:0016020">
    <property type="term" value="C:membrane"/>
    <property type="evidence" value="ECO:0007669"/>
    <property type="project" value="UniProtKB-SubCell"/>
</dbReference>
<evidence type="ECO:0000256" key="5">
    <source>
        <dbReference type="SAM" id="Phobius"/>
    </source>
</evidence>
<protein>
    <submittedName>
        <fullName evidence="7">EamA family transporter</fullName>
    </submittedName>
</protein>
<feature type="transmembrane region" description="Helical" evidence="5">
    <location>
        <begin position="285"/>
        <end position="306"/>
    </location>
</feature>